<proteinExistence type="predicted"/>
<protein>
    <recommendedName>
        <fullName evidence="1">Card1 endonuclease domain-containing protein</fullName>
    </recommendedName>
</protein>
<dbReference type="InterPro" id="IPR011856">
    <property type="entry name" value="tRNA_endonuc-like_dom_sf"/>
</dbReference>
<dbReference type="AlphaFoldDB" id="A0A1J0A9L3"/>
<evidence type="ECO:0000313" key="3">
    <source>
        <dbReference type="Proteomes" id="UP000180235"/>
    </source>
</evidence>
<dbReference type="InterPro" id="IPR015093">
    <property type="entry name" value="Card1_endonucl_dom"/>
</dbReference>
<reference evidence="2 3" key="1">
    <citation type="submission" date="2016-10" db="EMBL/GenBank/DDBJ databases">
        <title>Description of Gloeomargarita lithophora gen. nov., sp. nov., a thylakoid-bearing basal-branching cyanobacterium with intracellular carbonates, and proposal for Gloeomargaritales ord. nov.</title>
        <authorList>
            <person name="Moreira D."/>
            <person name="Tavera R."/>
            <person name="Benzerara K."/>
            <person name="Skouri-Panet F."/>
            <person name="Couradeau E."/>
            <person name="Gerard E."/>
            <person name="Loussert C."/>
            <person name="Novelo E."/>
            <person name="Zivanovic Y."/>
            <person name="Lopez-Garcia P."/>
        </authorList>
    </citation>
    <scope>NUCLEOTIDE SEQUENCE [LARGE SCALE GENOMIC DNA]</scope>
    <source>
        <strain evidence="2 3">D10</strain>
    </source>
</reference>
<dbReference type="GO" id="GO:0003676">
    <property type="term" value="F:nucleic acid binding"/>
    <property type="evidence" value="ECO:0007669"/>
    <property type="project" value="InterPro"/>
</dbReference>
<keyword evidence="3" id="KW-1185">Reference proteome</keyword>
<accession>A0A1J0A9L3</accession>
<sequence>MLASNFNKLKDIENSLKRQIQEPKNNFDYTFSPTDDKNCINNFLDLLKMRGFFRTLNRVPTANRIFATLNHGDPNFSVISDFLKGGWLESYVHIKVIDFYHQMNIQAICLKNLGFATVKNAGEFDVIASVNNELIVFECKTGDYQSFQAKMPKYVDCCQKLELPPKRFVLVAPKLGQQQRQELSQRHEITFAGLDDLDQALRLAISA</sequence>
<gene>
    <name evidence="2" type="ORF">GlitD10_0324</name>
</gene>
<evidence type="ECO:0000259" key="1">
    <source>
        <dbReference type="Pfam" id="PF09002"/>
    </source>
</evidence>
<dbReference type="Proteomes" id="UP000180235">
    <property type="component" value="Chromosome"/>
</dbReference>
<evidence type="ECO:0000313" key="2">
    <source>
        <dbReference type="EMBL" id="APB32632.1"/>
    </source>
</evidence>
<feature type="domain" description="Card1 endonuclease" evidence="1">
    <location>
        <begin position="82"/>
        <end position="144"/>
    </location>
</feature>
<organism evidence="2 3">
    <name type="scientific">Gloeomargarita lithophora Alchichica-D10</name>
    <dbReference type="NCBI Taxonomy" id="1188229"/>
    <lineage>
        <taxon>Bacteria</taxon>
        <taxon>Bacillati</taxon>
        <taxon>Cyanobacteriota</taxon>
        <taxon>Cyanophyceae</taxon>
        <taxon>Gloeomargaritales</taxon>
        <taxon>Gloeomargaritaceae</taxon>
        <taxon>Gloeomargarita</taxon>
    </lineage>
</organism>
<dbReference type="KEGG" id="glt:GlitD10_0324"/>
<name>A0A1J0A9L3_9CYAN</name>
<dbReference type="OrthoDB" id="574082at2"/>
<dbReference type="SUPFAM" id="SSF52980">
    <property type="entry name" value="Restriction endonuclease-like"/>
    <property type="match status" value="1"/>
</dbReference>
<dbReference type="RefSeq" id="WP_071453339.1">
    <property type="nucleotide sequence ID" value="NZ_CP017675.1"/>
</dbReference>
<dbReference type="EMBL" id="CP017675">
    <property type="protein sequence ID" value="APB32632.1"/>
    <property type="molecule type" value="Genomic_DNA"/>
</dbReference>
<dbReference type="Gene3D" id="3.40.1350.10">
    <property type="match status" value="1"/>
</dbReference>
<dbReference type="Pfam" id="PF09002">
    <property type="entry name" value="Card1_endonuc"/>
    <property type="match status" value="1"/>
</dbReference>
<dbReference type="InterPro" id="IPR011335">
    <property type="entry name" value="Restrct_endonuc-II-like"/>
</dbReference>